<organism evidence="1">
    <name type="scientific">bioreactor metagenome</name>
    <dbReference type="NCBI Taxonomy" id="1076179"/>
    <lineage>
        <taxon>unclassified sequences</taxon>
        <taxon>metagenomes</taxon>
        <taxon>ecological metagenomes</taxon>
    </lineage>
</organism>
<dbReference type="AlphaFoldDB" id="A0A645GQ68"/>
<protein>
    <submittedName>
        <fullName evidence="1">Uncharacterized protein</fullName>
    </submittedName>
</protein>
<reference evidence="1" key="1">
    <citation type="submission" date="2019-08" db="EMBL/GenBank/DDBJ databases">
        <authorList>
            <person name="Kucharzyk K."/>
            <person name="Murdoch R.W."/>
            <person name="Higgins S."/>
            <person name="Loffler F."/>
        </authorList>
    </citation>
    <scope>NUCLEOTIDE SEQUENCE</scope>
</reference>
<dbReference type="EMBL" id="VSSQ01079565">
    <property type="protein sequence ID" value="MPN29048.1"/>
    <property type="molecule type" value="Genomic_DNA"/>
</dbReference>
<dbReference type="Pfam" id="PF20124">
    <property type="entry name" value="DUF6514"/>
    <property type="match status" value="1"/>
</dbReference>
<dbReference type="InterPro" id="IPR017016">
    <property type="entry name" value="UCP033595"/>
</dbReference>
<gene>
    <name evidence="1" type="ORF">SDC9_176496</name>
</gene>
<proteinExistence type="predicted"/>
<accession>A0A645GQ68</accession>
<sequence length="90" mass="9887">MRELLAESRTALDESGILHRFTYYITVGEMMMGEHLACESYGVKITEDGGGIANVPNLTTSISRIDALMELLIRNEVGPVGLCDVLADWL</sequence>
<name>A0A645GQ68_9ZZZZ</name>
<evidence type="ECO:0000313" key="1">
    <source>
        <dbReference type="EMBL" id="MPN29048.1"/>
    </source>
</evidence>
<comment type="caution">
    <text evidence="1">The sequence shown here is derived from an EMBL/GenBank/DDBJ whole genome shotgun (WGS) entry which is preliminary data.</text>
</comment>